<dbReference type="NCBIfam" id="TIGR00594">
    <property type="entry name" value="polc"/>
    <property type="match status" value="1"/>
</dbReference>
<evidence type="ECO:0000256" key="6">
    <source>
        <dbReference type="ARBA" id="ARBA00022705"/>
    </source>
</evidence>
<dbReference type="Gene3D" id="1.10.10.1600">
    <property type="entry name" value="Bacterial DNA polymerase III alpha subunit, thumb domain"/>
    <property type="match status" value="1"/>
</dbReference>
<dbReference type="SMART" id="SM00481">
    <property type="entry name" value="POLIIIAc"/>
    <property type="match status" value="1"/>
</dbReference>
<keyword evidence="4 10" id="KW-0808">Transferase</keyword>
<dbReference type="NCBIfam" id="NF004226">
    <property type="entry name" value="PRK05673.1"/>
    <property type="match status" value="1"/>
</dbReference>
<dbReference type="InterPro" id="IPR003141">
    <property type="entry name" value="Pol/His_phosphatase_N"/>
</dbReference>
<dbReference type="InterPro" id="IPR041931">
    <property type="entry name" value="DNA_pol3_alpha_thumb_dom"/>
</dbReference>
<sequence length="1173" mass="131660">MPTPFIHLHVHSQYSMLDGAIRVSDLIDTAKEFGMEAVALTDHGAMYGALEFYEKAKKAGIKPLVGCEFYLAENGMEIHDRSAGHNFHLVALAMNEAGYGNLMKLASLAQTKGFYYRPRIDRQTLYAHQEGLIVLTACLKGEIPWRLTHNDENRARARALELQKVFGDRLYLEIQENGLPEQTIANQGLMALAKDLNIKLVATNDCHYLTKEESYAHEVLLCIQTGKTINDPNRFRFNTNELYFKSGDEMAAQFAYCPEAISNTLEVAERCNLELSFKEHFFPIFPIKENETLETVFSQACWDGFQQRLDHMREMGPVSAETEKTYRDRLEYEIDVIQEMGFAGYFLIVADFINWAKKQKIPVGPGRGSGAGSLAAYCMAITDIDPIPYGLLFERFLNVERVSMPDFDVDFCKERRDEVIDYVRQRYGGDDYVAQIVAYGSMKARAVLRDVGRVLDIPLPVVDRIAKLVPEELKITLKKAIEKEPRLREAMKDDEVRELLTIAQTLEGLARHKSTHAAGVVISPKPMVEYLPVCIGPNKEILTQYDMKYTEKTGLIKFDFLGLKTLTVIDRALKLIAYDVGKEVDLRKIPMDDPKTYNLLCRGDSLGVFQLESDGMRELLIKMQPEQFTDLIALVALYRPGPLDSGMVDTFVETKHGRRPADYPLPQIKSVLQETYGVIVYQEQVMKISNILAGYSLGDADILRRAMGKKIPEVMEKERGKFMAGAKVNNIPEDKATYIFDLMAKFAGYGFNKSHSAAYALVAYQTAYLKAHYPAQFLAALLSCDYDNTDKVVKYINECRQNKIEVLPPDINESFNDFTVINDRVRFGLAAVKNVGGAALDSILAEREAGGPYRSLSDFCSRVDSSKVNRKVIESLIKAGAFDSMSGRRAQYMAMLDQCLDRAKAAQRDRMSGQMNLFAIGQPASKQAEATEVELPADVEEWPELERLAAEKETVGFFLTGHPLEGVMEDLRRAVDTDIAGVEKLREGQAVRIGGLIASYKEHKSKKGDRMAFTTLEDMSASIEVIVFPSTFAECAELLTSEQPLVVLGTVQQGERGAKVVAQEVKTLTGALEHYTERAVITLRAAATSRQHMLELKELLYQHHGATPVMLTLHFDNRGEVDIQVLKDMSIRPSSDLFHKITRLCGPRSLAVQMRKPEVQPRRNGNGRGGNGH</sequence>
<dbReference type="EMBL" id="CP002364">
    <property type="protein sequence ID" value="ADW18546.1"/>
    <property type="molecule type" value="Genomic_DNA"/>
</dbReference>
<protein>
    <recommendedName>
        <fullName evidence="3">DNA polymerase III subunit alpha</fullName>
        <ecNumber evidence="2">2.7.7.7</ecNumber>
    </recommendedName>
</protein>
<name>A0A7U3YNC5_DESPD</name>
<dbReference type="CDD" id="cd04485">
    <property type="entry name" value="DnaE_OBF"/>
    <property type="match status" value="1"/>
</dbReference>
<dbReference type="InterPro" id="IPR016195">
    <property type="entry name" value="Pol/histidinol_Pase-like"/>
</dbReference>
<proteinExistence type="predicted"/>
<dbReference type="Pfam" id="PF07733">
    <property type="entry name" value="DNA_pol3_alpha"/>
    <property type="match status" value="1"/>
</dbReference>
<reference evidence="10 11" key="1">
    <citation type="journal article" date="2011" name="Stand. Genomic Sci.">
        <title>Complete genome sequence of Desulfobulbus propionicus type strain (1pr3).</title>
        <authorList>
            <person name="Pagani I."/>
            <person name="Lapidus A."/>
            <person name="Nolan M."/>
            <person name="Lucas S."/>
            <person name="Hammon N."/>
            <person name="Deshpande S."/>
            <person name="Cheng J.F."/>
            <person name="Chertkov O."/>
            <person name="Davenport K."/>
            <person name="Tapia R."/>
            <person name="Han C."/>
            <person name="Goodwin L."/>
            <person name="Pitluck S."/>
            <person name="Liolios K."/>
            <person name="Mavromatis K."/>
            <person name="Ivanova N."/>
            <person name="Mikhailova N."/>
            <person name="Pati A."/>
            <person name="Chen A."/>
            <person name="Palaniappan K."/>
            <person name="Land M."/>
            <person name="Hauser L."/>
            <person name="Chang Y.J."/>
            <person name="Jeffries C.D."/>
            <person name="Detter J.C."/>
            <person name="Brambilla E."/>
            <person name="Kannan K.P."/>
            <person name="Djao O.D."/>
            <person name="Rohde M."/>
            <person name="Pukall R."/>
            <person name="Spring S."/>
            <person name="Goker M."/>
            <person name="Sikorski J."/>
            <person name="Woyke T."/>
            <person name="Bristow J."/>
            <person name="Eisen J.A."/>
            <person name="Markowitz V."/>
            <person name="Hugenholtz P."/>
            <person name="Kyrpides N.C."/>
            <person name="Klenk H.P."/>
        </authorList>
    </citation>
    <scope>NUCLEOTIDE SEQUENCE [LARGE SCALE GENOMIC DNA]</scope>
    <source>
        <strain evidence="11">ATCC 33891 / DSM 2032 / 1pr3</strain>
    </source>
</reference>
<dbReference type="AlphaFoldDB" id="A0A7U3YNC5"/>
<dbReference type="Gene3D" id="3.20.20.140">
    <property type="entry name" value="Metal-dependent hydrolases"/>
    <property type="match status" value="1"/>
</dbReference>
<dbReference type="InterPro" id="IPR011708">
    <property type="entry name" value="DNA_pol3_alpha_NTPase_dom"/>
</dbReference>
<evidence type="ECO:0000256" key="7">
    <source>
        <dbReference type="ARBA" id="ARBA00022932"/>
    </source>
</evidence>
<dbReference type="Gene3D" id="2.40.50.140">
    <property type="entry name" value="Nucleic acid-binding proteins"/>
    <property type="match status" value="1"/>
</dbReference>
<evidence type="ECO:0000259" key="9">
    <source>
        <dbReference type="SMART" id="SM00481"/>
    </source>
</evidence>
<keyword evidence="6" id="KW-0235">DNA replication</keyword>
<dbReference type="SUPFAM" id="SSF89550">
    <property type="entry name" value="PHP domain-like"/>
    <property type="match status" value="1"/>
</dbReference>
<dbReference type="GO" id="GO:0008408">
    <property type="term" value="F:3'-5' exonuclease activity"/>
    <property type="evidence" value="ECO:0007669"/>
    <property type="project" value="InterPro"/>
</dbReference>
<dbReference type="GO" id="GO:0006260">
    <property type="term" value="P:DNA replication"/>
    <property type="evidence" value="ECO:0007669"/>
    <property type="project" value="UniProtKB-KW"/>
</dbReference>
<keyword evidence="11" id="KW-1185">Reference proteome</keyword>
<evidence type="ECO:0000313" key="10">
    <source>
        <dbReference type="EMBL" id="ADW18546.1"/>
    </source>
</evidence>
<dbReference type="CDD" id="cd12113">
    <property type="entry name" value="PHP_PolIIIA_DnaE3"/>
    <property type="match status" value="1"/>
</dbReference>
<dbReference type="InterPro" id="IPR004013">
    <property type="entry name" value="PHP_dom"/>
</dbReference>
<dbReference type="Pfam" id="PF01336">
    <property type="entry name" value="tRNA_anti-codon"/>
    <property type="match status" value="1"/>
</dbReference>
<dbReference type="Proteomes" id="UP000006365">
    <property type="component" value="Chromosome"/>
</dbReference>
<dbReference type="Pfam" id="PF17657">
    <property type="entry name" value="DNA_pol3_finger"/>
    <property type="match status" value="1"/>
</dbReference>
<comment type="catalytic activity">
    <reaction evidence="8">
        <text>DNA(n) + a 2'-deoxyribonucleoside 5'-triphosphate = DNA(n+1) + diphosphate</text>
        <dbReference type="Rhea" id="RHEA:22508"/>
        <dbReference type="Rhea" id="RHEA-COMP:17339"/>
        <dbReference type="Rhea" id="RHEA-COMP:17340"/>
        <dbReference type="ChEBI" id="CHEBI:33019"/>
        <dbReference type="ChEBI" id="CHEBI:61560"/>
        <dbReference type="ChEBI" id="CHEBI:173112"/>
        <dbReference type="EC" id="2.7.7.7"/>
    </reaction>
</comment>
<dbReference type="PANTHER" id="PTHR32294">
    <property type="entry name" value="DNA POLYMERASE III SUBUNIT ALPHA"/>
    <property type="match status" value="1"/>
</dbReference>
<dbReference type="Pfam" id="PF02811">
    <property type="entry name" value="PHP"/>
    <property type="match status" value="1"/>
</dbReference>
<dbReference type="GO" id="GO:0003887">
    <property type="term" value="F:DNA-directed DNA polymerase activity"/>
    <property type="evidence" value="ECO:0007669"/>
    <property type="project" value="UniProtKB-KW"/>
</dbReference>
<evidence type="ECO:0000256" key="1">
    <source>
        <dbReference type="ARBA" id="ARBA00004496"/>
    </source>
</evidence>
<organism evidence="10 11">
    <name type="scientific">Desulfobulbus propionicus (strain ATCC 33891 / DSM 2032 / VKM B-1956 / 1pr3)</name>
    <dbReference type="NCBI Taxonomy" id="577650"/>
    <lineage>
        <taxon>Bacteria</taxon>
        <taxon>Pseudomonadati</taxon>
        <taxon>Thermodesulfobacteriota</taxon>
        <taxon>Desulfobulbia</taxon>
        <taxon>Desulfobulbales</taxon>
        <taxon>Desulfobulbaceae</taxon>
        <taxon>Desulfobulbus</taxon>
    </lineage>
</organism>
<evidence type="ECO:0000256" key="3">
    <source>
        <dbReference type="ARBA" id="ARBA00019114"/>
    </source>
</evidence>
<accession>A0A7U3YNC5</accession>
<dbReference type="Gene3D" id="1.10.150.870">
    <property type="match status" value="1"/>
</dbReference>
<dbReference type="InterPro" id="IPR040982">
    <property type="entry name" value="DNA_pol3_finger"/>
</dbReference>
<evidence type="ECO:0000256" key="2">
    <source>
        <dbReference type="ARBA" id="ARBA00012417"/>
    </source>
</evidence>
<dbReference type="NCBIfam" id="NF005298">
    <property type="entry name" value="PRK06826.1"/>
    <property type="match status" value="1"/>
</dbReference>
<evidence type="ECO:0000256" key="5">
    <source>
        <dbReference type="ARBA" id="ARBA00022695"/>
    </source>
</evidence>
<feature type="domain" description="Polymerase/histidinol phosphatase N-terminal" evidence="9">
    <location>
        <begin position="6"/>
        <end position="73"/>
    </location>
</feature>
<keyword evidence="7" id="KW-0239">DNA-directed DNA polymerase</keyword>
<evidence type="ECO:0000256" key="8">
    <source>
        <dbReference type="ARBA" id="ARBA00049244"/>
    </source>
</evidence>
<comment type="subcellular location">
    <subcellularLocation>
        <location evidence="1">Cytoplasm</location>
    </subcellularLocation>
</comment>
<dbReference type="InterPro" id="IPR004805">
    <property type="entry name" value="DnaE2/DnaE/PolC"/>
</dbReference>
<dbReference type="RefSeq" id="WP_015725083.1">
    <property type="nucleotide sequence ID" value="NC_014972.1"/>
</dbReference>
<dbReference type="InterPro" id="IPR004365">
    <property type="entry name" value="NA-bd_OB_tRNA"/>
</dbReference>
<dbReference type="EC" id="2.7.7.7" evidence="2"/>
<evidence type="ECO:0000313" key="11">
    <source>
        <dbReference type="Proteomes" id="UP000006365"/>
    </source>
</evidence>
<dbReference type="PANTHER" id="PTHR32294:SF0">
    <property type="entry name" value="DNA POLYMERASE III SUBUNIT ALPHA"/>
    <property type="match status" value="1"/>
</dbReference>
<keyword evidence="5 10" id="KW-0548">Nucleotidyltransferase</keyword>
<dbReference type="KEGG" id="dpr:Despr_2405"/>
<dbReference type="GO" id="GO:0003676">
    <property type="term" value="F:nucleic acid binding"/>
    <property type="evidence" value="ECO:0007669"/>
    <property type="project" value="InterPro"/>
</dbReference>
<gene>
    <name evidence="10" type="ordered locus">Despr_2405</name>
</gene>
<dbReference type="Pfam" id="PF14579">
    <property type="entry name" value="HHH_6"/>
    <property type="match status" value="1"/>
</dbReference>
<dbReference type="InterPro" id="IPR029460">
    <property type="entry name" value="DNAPol_HHH"/>
</dbReference>
<dbReference type="GO" id="GO:0005737">
    <property type="term" value="C:cytoplasm"/>
    <property type="evidence" value="ECO:0007669"/>
    <property type="project" value="UniProtKB-SubCell"/>
</dbReference>
<evidence type="ECO:0000256" key="4">
    <source>
        <dbReference type="ARBA" id="ARBA00022679"/>
    </source>
</evidence>
<dbReference type="InterPro" id="IPR012340">
    <property type="entry name" value="NA-bd_OB-fold"/>
</dbReference>